<dbReference type="SMART" id="SM00822">
    <property type="entry name" value="PKS_KR"/>
    <property type="match status" value="1"/>
</dbReference>
<dbReference type="InterPro" id="IPR057326">
    <property type="entry name" value="KR_dom"/>
</dbReference>
<dbReference type="AlphaFoldDB" id="A0A086T0X3"/>
<evidence type="ECO:0000256" key="1">
    <source>
        <dbReference type="ARBA" id="ARBA00006484"/>
    </source>
</evidence>
<keyword evidence="6" id="KW-1185">Reference proteome</keyword>
<dbReference type="InterPro" id="IPR051468">
    <property type="entry name" value="Fungal_SecMetab_SDRs"/>
</dbReference>
<evidence type="ECO:0000256" key="2">
    <source>
        <dbReference type="ARBA" id="ARBA00023002"/>
    </source>
</evidence>
<organism evidence="5 6">
    <name type="scientific">Hapsidospora chrysogenum (strain ATCC 11550 / CBS 779.69 / DSM 880 / IAM 14645 / JCM 23072 / IMI 49137)</name>
    <name type="common">Acremonium chrysogenum</name>
    <dbReference type="NCBI Taxonomy" id="857340"/>
    <lineage>
        <taxon>Eukaryota</taxon>
        <taxon>Fungi</taxon>
        <taxon>Dikarya</taxon>
        <taxon>Ascomycota</taxon>
        <taxon>Pezizomycotina</taxon>
        <taxon>Sordariomycetes</taxon>
        <taxon>Hypocreomycetidae</taxon>
        <taxon>Hypocreales</taxon>
        <taxon>Bionectriaceae</taxon>
        <taxon>Hapsidospora</taxon>
    </lineage>
</organism>
<dbReference type="InterPro" id="IPR036291">
    <property type="entry name" value="NAD(P)-bd_dom_sf"/>
</dbReference>
<dbReference type="CDD" id="cd05325">
    <property type="entry name" value="carb_red_sniffer_like_SDR_c"/>
    <property type="match status" value="1"/>
</dbReference>
<dbReference type="SUPFAM" id="SSF51735">
    <property type="entry name" value="NAD(P)-binding Rossmann-fold domains"/>
    <property type="match status" value="1"/>
</dbReference>
<dbReference type="PANTHER" id="PTHR43544">
    <property type="entry name" value="SHORT-CHAIN DEHYDROGENASE/REDUCTASE"/>
    <property type="match status" value="1"/>
</dbReference>
<protein>
    <submittedName>
        <fullName evidence="5">Putative oxidoreductase-like protein</fullName>
    </submittedName>
</protein>
<dbReference type="EMBL" id="JPKY01000080">
    <property type="protein sequence ID" value="KFH43005.1"/>
    <property type="molecule type" value="Genomic_DNA"/>
</dbReference>
<dbReference type="PRINTS" id="PR00080">
    <property type="entry name" value="SDRFAMILY"/>
</dbReference>
<feature type="domain" description="Ketoreductase" evidence="4">
    <location>
        <begin position="2"/>
        <end position="192"/>
    </location>
</feature>
<dbReference type="InterPro" id="IPR002347">
    <property type="entry name" value="SDR_fam"/>
</dbReference>
<sequence length="247" mass="26778">MASYLITGTGRGIGLELVRTLAAKPASEVSKIFAAHRTKTDALTELVSSSGGRVEAVPMDVTDEESIKQAARQVEKSLAGKGLDVLVNNAGVLPITEGGIEKMTDLESVFRTNVTSVHWVTTALLPLLEKGSLKKIVNVSSTVGSMGFVDYTRHLSCPAYKVSKYALNMLTVQWAQALEDRGFIVYVISPGWVKTDLGGPAADLTLAQAIPAIEEVVLRQNKEDNGRFLDVVMPGFEPRYTNRFPPW</sequence>
<keyword evidence="2" id="KW-0560">Oxidoreductase</keyword>
<dbReference type="PANTHER" id="PTHR43544:SF36">
    <property type="entry name" value="CHAIN OXIDOREDUCTASE (CSGA), PUTATIVE (AFU_ORTHOLOGUE AFUA_4G00910)-RELATED"/>
    <property type="match status" value="1"/>
</dbReference>
<evidence type="ECO:0000259" key="4">
    <source>
        <dbReference type="SMART" id="SM00822"/>
    </source>
</evidence>
<dbReference type="HOGENOM" id="CLU_010194_9_1_1"/>
<dbReference type="OrthoDB" id="5296at2759"/>
<comment type="caution">
    <text evidence="5">The sequence shown here is derived from an EMBL/GenBank/DDBJ whole genome shotgun (WGS) entry which is preliminary data.</text>
</comment>
<reference evidence="6" key="1">
    <citation type="journal article" date="2014" name="Genome Announc.">
        <title>Genome sequence and annotation of Acremonium chrysogenum, producer of the beta-lactam antibiotic cephalosporin C.</title>
        <authorList>
            <person name="Terfehr D."/>
            <person name="Dahlmann T.A."/>
            <person name="Specht T."/>
            <person name="Zadra I."/>
            <person name="Kuernsteiner H."/>
            <person name="Kueck U."/>
        </authorList>
    </citation>
    <scope>NUCLEOTIDE SEQUENCE [LARGE SCALE GENOMIC DNA]</scope>
    <source>
        <strain evidence="6">ATCC 11550 / CBS 779.69 / DSM 880 / IAM 14645 / JCM 23072 / IMI 49137</strain>
    </source>
</reference>
<dbReference type="Proteomes" id="UP000029964">
    <property type="component" value="Unassembled WGS sequence"/>
</dbReference>
<comment type="similarity">
    <text evidence="1 3">Belongs to the short-chain dehydrogenases/reductases (SDR) family.</text>
</comment>
<evidence type="ECO:0000256" key="3">
    <source>
        <dbReference type="RuleBase" id="RU000363"/>
    </source>
</evidence>
<accession>A0A086T0X3</accession>
<dbReference type="PRINTS" id="PR00081">
    <property type="entry name" value="GDHRDH"/>
</dbReference>
<evidence type="ECO:0000313" key="6">
    <source>
        <dbReference type="Proteomes" id="UP000029964"/>
    </source>
</evidence>
<gene>
    <name evidence="5" type="ORF">ACRE_062640</name>
</gene>
<proteinExistence type="inferred from homology"/>
<dbReference type="GO" id="GO:0016491">
    <property type="term" value="F:oxidoreductase activity"/>
    <property type="evidence" value="ECO:0007669"/>
    <property type="project" value="UniProtKB-KW"/>
</dbReference>
<dbReference type="GO" id="GO:0005737">
    <property type="term" value="C:cytoplasm"/>
    <property type="evidence" value="ECO:0007669"/>
    <property type="project" value="TreeGrafter"/>
</dbReference>
<dbReference type="Pfam" id="PF00106">
    <property type="entry name" value="adh_short"/>
    <property type="match status" value="1"/>
</dbReference>
<name>A0A086T0X3_HAPC1</name>
<evidence type="ECO:0000313" key="5">
    <source>
        <dbReference type="EMBL" id="KFH43005.1"/>
    </source>
</evidence>
<dbReference type="Gene3D" id="3.40.50.720">
    <property type="entry name" value="NAD(P)-binding Rossmann-like Domain"/>
    <property type="match status" value="1"/>
</dbReference>